<feature type="transmembrane region" description="Helical" evidence="8">
    <location>
        <begin position="498"/>
        <end position="525"/>
    </location>
</feature>
<feature type="transmembrane region" description="Helical" evidence="8">
    <location>
        <begin position="220"/>
        <end position="244"/>
    </location>
</feature>
<feature type="transmembrane region" description="Helical" evidence="8">
    <location>
        <begin position="380"/>
        <end position="402"/>
    </location>
</feature>
<evidence type="ECO:0000259" key="10">
    <source>
        <dbReference type="PROSITE" id="PS50928"/>
    </source>
</evidence>
<feature type="domain" description="ABC transmembrane type-1" evidence="10">
    <location>
        <begin position="81"/>
        <end position="287"/>
    </location>
</feature>
<feature type="transmembrane region" description="Helical" evidence="8">
    <location>
        <begin position="161"/>
        <end position="184"/>
    </location>
</feature>
<evidence type="ECO:0000256" key="4">
    <source>
        <dbReference type="ARBA" id="ARBA00022519"/>
    </source>
</evidence>
<feature type="transmembrane region" description="Helical" evidence="8">
    <location>
        <begin position="264"/>
        <end position="287"/>
    </location>
</feature>
<keyword evidence="6 8" id="KW-1133">Transmembrane helix</keyword>
<keyword evidence="2 8" id="KW-0813">Transport</keyword>
<keyword evidence="4" id="KW-0997">Cell inner membrane</keyword>
<dbReference type="InterPro" id="IPR000515">
    <property type="entry name" value="MetI-like"/>
</dbReference>
<evidence type="ECO:0000256" key="5">
    <source>
        <dbReference type="ARBA" id="ARBA00022692"/>
    </source>
</evidence>
<dbReference type="GO" id="GO:0005886">
    <property type="term" value="C:plasma membrane"/>
    <property type="evidence" value="ECO:0007669"/>
    <property type="project" value="UniProtKB-SubCell"/>
</dbReference>
<keyword evidence="5 8" id="KW-0812">Transmembrane</keyword>
<keyword evidence="3" id="KW-1003">Cell membrane</keyword>
<comment type="caution">
    <text evidence="11">The sequence shown here is derived from an EMBL/GenBank/DDBJ whole genome shotgun (WGS) entry which is preliminary data.</text>
</comment>
<sequence>MSLSQSVSARPAEPAPSRARGRRTRINRAHLALAVVLVLVIGYLVANPVVYLLRGTFLGPDGLTLGYLVDAFGQPGTIRMLRDTVVFGAGSAIFATLIGATLAFLVARTDIPFKSFVTAASLVPLIIPGILHTVAWLMLVSPNIGAMNPYLKWVGLGSLDISSMGGMIFVQGLHAVPLVFLLMLPAFKAMDPTLEEAAAISGSGVLESLRRVTLPMLRPALWAALLVTVVNCIEGFEVPLLLGAPEGIQVLSTKIWFELSKFPANYGAAGSYSTLLILLTLVGSYLYTRLSKSGRKYQTVTGKGYRPRTISLGPWKWLGGAFVAVYFFLAVVAPTAILLWVSTQPYFRRPRVEHLADFSLDHYRRIFENPVVPRALFNSLWLSGAAATIVMLLMAVAAWVVIRTRLPGRWALDGLAFVPLALPGVVLGVALIFVYLRSPIPVYGTIWILLLAYITLYIPYGMRYASSAMYQIGGELEEASAISGAGLFETLRRIDLPLLAPGLLGGWIFIVVSAMRQLSTSLLVYSPGNEVLPVVIWAQYSDGQFGALAAIGTLMIAVLVTLVMLLLLVGRRSRRGISLDAM</sequence>
<proteinExistence type="inferred from homology"/>
<dbReference type="CDD" id="cd06261">
    <property type="entry name" value="TM_PBP2"/>
    <property type="match status" value="2"/>
</dbReference>
<evidence type="ECO:0000256" key="9">
    <source>
        <dbReference type="SAM" id="MobiDB-lite"/>
    </source>
</evidence>
<keyword evidence="12" id="KW-1185">Reference proteome</keyword>
<reference evidence="11 12" key="1">
    <citation type="submission" date="2020-08" db="EMBL/GenBank/DDBJ databases">
        <title>Sequencing the genomes of 1000 actinobacteria strains.</title>
        <authorList>
            <person name="Klenk H.-P."/>
        </authorList>
    </citation>
    <scope>NUCLEOTIDE SEQUENCE [LARGE SCALE GENOMIC DNA]</scope>
    <source>
        <strain evidence="11 12">DSM 105498</strain>
    </source>
</reference>
<evidence type="ECO:0000313" key="11">
    <source>
        <dbReference type="EMBL" id="MBB3042598.1"/>
    </source>
</evidence>
<accession>A0A7W4VW38</accession>
<name>A0A7W4VW38_9ACTN</name>
<feature type="domain" description="ABC transmembrane type-1" evidence="10">
    <location>
        <begin position="376"/>
        <end position="566"/>
    </location>
</feature>
<comment type="subcellular location">
    <subcellularLocation>
        <location evidence="1">Cell inner membrane</location>
        <topology evidence="1">Multi-pass membrane protein</topology>
    </subcellularLocation>
    <subcellularLocation>
        <location evidence="8">Cell membrane</location>
        <topology evidence="8">Multi-pass membrane protein</topology>
    </subcellularLocation>
</comment>
<feature type="transmembrane region" description="Helical" evidence="8">
    <location>
        <begin position="85"/>
        <end position="107"/>
    </location>
</feature>
<feature type="transmembrane region" description="Helical" evidence="8">
    <location>
        <begin position="317"/>
        <end position="341"/>
    </location>
</feature>
<evidence type="ECO:0000256" key="7">
    <source>
        <dbReference type="ARBA" id="ARBA00023136"/>
    </source>
</evidence>
<feature type="region of interest" description="Disordered" evidence="9">
    <location>
        <begin position="1"/>
        <end position="21"/>
    </location>
</feature>
<feature type="transmembrane region" description="Helical" evidence="8">
    <location>
        <begin position="545"/>
        <end position="569"/>
    </location>
</feature>
<evidence type="ECO:0000256" key="1">
    <source>
        <dbReference type="ARBA" id="ARBA00004429"/>
    </source>
</evidence>
<evidence type="ECO:0000256" key="8">
    <source>
        <dbReference type="RuleBase" id="RU363032"/>
    </source>
</evidence>
<comment type="similarity">
    <text evidence="8">Belongs to the binding-protein-dependent transport system permease family.</text>
</comment>
<dbReference type="Gene3D" id="1.10.3720.10">
    <property type="entry name" value="MetI-like"/>
    <property type="match status" value="2"/>
</dbReference>
<evidence type="ECO:0000256" key="6">
    <source>
        <dbReference type="ARBA" id="ARBA00022989"/>
    </source>
</evidence>
<dbReference type="PANTHER" id="PTHR43357">
    <property type="entry name" value="INNER MEMBRANE ABC TRANSPORTER PERMEASE PROTEIN YDCV"/>
    <property type="match status" value="1"/>
</dbReference>
<evidence type="ECO:0000256" key="3">
    <source>
        <dbReference type="ARBA" id="ARBA00022475"/>
    </source>
</evidence>
<dbReference type="Proteomes" id="UP000589626">
    <property type="component" value="Unassembled WGS sequence"/>
</dbReference>
<dbReference type="PROSITE" id="PS50928">
    <property type="entry name" value="ABC_TM1"/>
    <property type="match status" value="2"/>
</dbReference>
<protein>
    <submittedName>
        <fullName evidence="11">Iron(III) transport system permease protein</fullName>
    </submittedName>
</protein>
<dbReference type="AlphaFoldDB" id="A0A7W4VW38"/>
<dbReference type="EMBL" id="JACHWR010000002">
    <property type="protein sequence ID" value="MBB3042598.1"/>
    <property type="molecule type" value="Genomic_DNA"/>
</dbReference>
<feature type="transmembrane region" description="Helical" evidence="8">
    <location>
        <begin position="119"/>
        <end position="141"/>
    </location>
</feature>
<dbReference type="InterPro" id="IPR035906">
    <property type="entry name" value="MetI-like_sf"/>
</dbReference>
<dbReference type="GO" id="GO:0055085">
    <property type="term" value="P:transmembrane transport"/>
    <property type="evidence" value="ECO:0007669"/>
    <property type="project" value="InterPro"/>
</dbReference>
<feature type="transmembrane region" description="Helical" evidence="8">
    <location>
        <begin position="31"/>
        <end position="53"/>
    </location>
</feature>
<feature type="transmembrane region" description="Helical" evidence="8">
    <location>
        <begin position="442"/>
        <end position="460"/>
    </location>
</feature>
<feature type="compositionally biased region" description="Low complexity" evidence="9">
    <location>
        <begin position="1"/>
        <end position="18"/>
    </location>
</feature>
<gene>
    <name evidence="11" type="ORF">FHU40_002416</name>
</gene>
<evidence type="ECO:0000256" key="2">
    <source>
        <dbReference type="ARBA" id="ARBA00022448"/>
    </source>
</evidence>
<keyword evidence="7 8" id="KW-0472">Membrane</keyword>
<dbReference type="SUPFAM" id="SSF161098">
    <property type="entry name" value="MetI-like"/>
    <property type="match status" value="2"/>
</dbReference>
<dbReference type="PANTHER" id="PTHR43357:SF4">
    <property type="entry name" value="INNER MEMBRANE ABC TRANSPORTER PERMEASE PROTEIN YDCV"/>
    <property type="match status" value="1"/>
</dbReference>
<dbReference type="Pfam" id="PF00528">
    <property type="entry name" value="BPD_transp_1"/>
    <property type="match status" value="2"/>
</dbReference>
<organism evidence="11 12">
    <name type="scientific">Nocardioides soli</name>
    <dbReference type="NCBI Taxonomy" id="1036020"/>
    <lineage>
        <taxon>Bacteria</taxon>
        <taxon>Bacillati</taxon>
        <taxon>Actinomycetota</taxon>
        <taxon>Actinomycetes</taxon>
        <taxon>Propionibacteriales</taxon>
        <taxon>Nocardioidaceae</taxon>
        <taxon>Nocardioides</taxon>
    </lineage>
</organism>
<dbReference type="RefSeq" id="WP_183592548.1">
    <property type="nucleotide sequence ID" value="NZ_JACHWR010000002.1"/>
</dbReference>
<feature type="transmembrane region" description="Helical" evidence="8">
    <location>
        <begin position="414"/>
        <end position="436"/>
    </location>
</feature>
<evidence type="ECO:0000313" key="12">
    <source>
        <dbReference type="Proteomes" id="UP000589626"/>
    </source>
</evidence>